<dbReference type="AlphaFoldDB" id="A0A7J7XAX6"/>
<sequence length="150" mass="15994">MQGGRGGEETFSTRFSVPLILPIRMGHELLAQLPRSTYVKDAGISVHGFSRVGKPACFLPSCSLQMKREHHLQMEDVLMTVSPECLAGLPPHSPLPRRPPVVRAGCGGWQISIDGEFSKDQAGRGGGGTSGNATSAHVPFCKGPKALHLL</sequence>
<reference evidence="1 2" key="1">
    <citation type="journal article" date="2020" name="Nature">
        <title>Six reference-quality genomes reveal evolution of bat adaptations.</title>
        <authorList>
            <person name="Jebb D."/>
            <person name="Huang Z."/>
            <person name="Pippel M."/>
            <person name="Hughes G.M."/>
            <person name="Lavrichenko K."/>
            <person name="Devanna P."/>
            <person name="Winkler S."/>
            <person name="Jermiin L.S."/>
            <person name="Skirmuntt E.C."/>
            <person name="Katzourakis A."/>
            <person name="Burkitt-Gray L."/>
            <person name="Ray D.A."/>
            <person name="Sullivan K.A.M."/>
            <person name="Roscito J.G."/>
            <person name="Kirilenko B.M."/>
            <person name="Davalos L.M."/>
            <person name="Corthals A.P."/>
            <person name="Power M.L."/>
            <person name="Jones G."/>
            <person name="Ransome R.D."/>
            <person name="Dechmann D.K.N."/>
            <person name="Locatelli A.G."/>
            <person name="Puechmaille S.J."/>
            <person name="Fedrigo O."/>
            <person name="Jarvis E.D."/>
            <person name="Hiller M."/>
            <person name="Vernes S.C."/>
            <person name="Myers E.W."/>
            <person name="Teeling E.C."/>
        </authorList>
    </citation>
    <scope>NUCLEOTIDE SEQUENCE [LARGE SCALE GENOMIC DNA]</scope>
    <source>
        <strain evidence="1">MPipKuh1</strain>
        <tissue evidence="1">Flight muscle</tissue>
    </source>
</reference>
<evidence type="ECO:0000313" key="2">
    <source>
        <dbReference type="Proteomes" id="UP000558488"/>
    </source>
</evidence>
<protein>
    <submittedName>
        <fullName evidence="1">Uncharacterized protein</fullName>
    </submittedName>
</protein>
<dbReference type="EMBL" id="JACAGB010000008">
    <property type="protein sequence ID" value="KAF6346821.1"/>
    <property type="molecule type" value="Genomic_DNA"/>
</dbReference>
<gene>
    <name evidence="1" type="ORF">mPipKuh1_010604</name>
</gene>
<dbReference type="Proteomes" id="UP000558488">
    <property type="component" value="Unassembled WGS sequence"/>
</dbReference>
<accession>A0A7J7XAX6</accession>
<keyword evidence="2" id="KW-1185">Reference proteome</keyword>
<comment type="caution">
    <text evidence="1">The sequence shown here is derived from an EMBL/GenBank/DDBJ whole genome shotgun (WGS) entry which is preliminary data.</text>
</comment>
<name>A0A7J7XAX6_PIPKU</name>
<evidence type="ECO:0000313" key="1">
    <source>
        <dbReference type="EMBL" id="KAF6346821.1"/>
    </source>
</evidence>
<proteinExistence type="predicted"/>
<organism evidence="1 2">
    <name type="scientific">Pipistrellus kuhlii</name>
    <name type="common">Kuhl's pipistrelle</name>
    <dbReference type="NCBI Taxonomy" id="59472"/>
    <lineage>
        <taxon>Eukaryota</taxon>
        <taxon>Metazoa</taxon>
        <taxon>Chordata</taxon>
        <taxon>Craniata</taxon>
        <taxon>Vertebrata</taxon>
        <taxon>Euteleostomi</taxon>
        <taxon>Mammalia</taxon>
        <taxon>Eutheria</taxon>
        <taxon>Laurasiatheria</taxon>
        <taxon>Chiroptera</taxon>
        <taxon>Yangochiroptera</taxon>
        <taxon>Vespertilionidae</taxon>
        <taxon>Pipistrellus</taxon>
    </lineage>
</organism>